<name>A0ABQ3R7Z6_STRRR</name>
<evidence type="ECO:0000256" key="1">
    <source>
        <dbReference type="SAM" id="MobiDB-lite"/>
    </source>
</evidence>
<comment type="caution">
    <text evidence="2">The sequence shown here is derived from an EMBL/GenBank/DDBJ whole genome shotgun (WGS) entry which is preliminary data.</text>
</comment>
<evidence type="ECO:0000313" key="2">
    <source>
        <dbReference type="EMBL" id="GHI51947.1"/>
    </source>
</evidence>
<protein>
    <submittedName>
        <fullName evidence="2">Uncharacterized protein</fullName>
    </submittedName>
</protein>
<reference evidence="3" key="1">
    <citation type="submission" date="2023-07" db="EMBL/GenBank/DDBJ databases">
        <title>Whole genome shotgun sequence of Streptomyces achromogenes subsp. rubradiris NBRC 14000.</title>
        <authorList>
            <person name="Komaki H."/>
            <person name="Tamura T."/>
        </authorList>
    </citation>
    <scope>NUCLEOTIDE SEQUENCE [LARGE SCALE GENOMIC DNA]</scope>
    <source>
        <strain evidence="3">NBRC 14000</strain>
    </source>
</reference>
<sequence>MTSAAAKKGYGTWQSLFSGKGLHKADTTADAYAHSRTRSSTARSRDHPGPWEITNFYKGSAFKDKKNLGIATVPAGSTGKAGAPTGGHNLSVYAGSDKAHRRGPEVRELHDLRQAQETIALKNSPCPPAPTPTPRRSRPTRHRRLPGRPGRRPAPPALPSTAPCGSRSTPSGQCRRRQGVAGQGPGHADWPLRAAGRLRQVSPGGRRPLPPRAWEETGGHRPVPGPPP</sequence>
<feature type="compositionally biased region" description="Basic residues" evidence="1">
    <location>
        <begin position="135"/>
        <end position="151"/>
    </location>
</feature>
<dbReference type="Gene3D" id="3.40.190.10">
    <property type="entry name" value="Periplasmic binding protein-like II"/>
    <property type="match status" value="2"/>
</dbReference>
<accession>A0ABQ3R7Z6</accession>
<gene>
    <name evidence="2" type="ORF">Srubr_17930</name>
</gene>
<organism evidence="2 3">
    <name type="scientific">Streptomyces rubradiris</name>
    <name type="common">Streptomyces achromogenes subsp. rubradiris</name>
    <dbReference type="NCBI Taxonomy" id="285531"/>
    <lineage>
        <taxon>Bacteria</taxon>
        <taxon>Bacillati</taxon>
        <taxon>Actinomycetota</taxon>
        <taxon>Actinomycetes</taxon>
        <taxon>Kitasatosporales</taxon>
        <taxon>Streptomycetaceae</taxon>
        <taxon>Streptomyces</taxon>
    </lineage>
</organism>
<proteinExistence type="predicted"/>
<feature type="compositionally biased region" description="Basic and acidic residues" evidence="1">
    <location>
        <begin position="102"/>
        <end position="114"/>
    </location>
</feature>
<dbReference type="Proteomes" id="UP000646738">
    <property type="component" value="Unassembled WGS sequence"/>
</dbReference>
<keyword evidence="3" id="KW-1185">Reference proteome</keyword>
<evidence type="ECO:0000313" key="3">
    <source>
        <dbReference type="Proteomes" id="UP000646738"/>
    </source>
</evidence>
<feature type="region of interest" description="Disordered" evidence="1">
    <location>
        <begin position="75"/>
        <end position="228"/>
    </location>
</feature>
<dbReference type="EMBL" id="BNEA01000001">
    <property type="protein sequence ID" value="GHI51947.1"/>
    <property type="molecule type" value="Genomic_DNA"/>
</dbReference>
<feature type="region of interest" description="Disordered" evidence="1">
    <location>
        <begin position="22"/>
        <end position="51"/>
    </location>
</feature>